<comment type="caution">
    <text evidence="5">The sequence shown here is derived from an EMBL/GenBank/DDBJ whole genome shotgun (WGS) entry which is preliminary data.</text>
</comment>
<feature type="transmembrane region" description="Helical" evidence="4">
    <location>
        <begin position="66"/>
        <end position="94"/>
    </location>
</feature>
<evidence type="ECO:0000313" key="5">
    <source>
        <dbReference type="EMBL" id="NML74136.1"/>
    </source>
</evidence>
<dbReference type="CDD" id="cd02440">
    <property type="entry name" value="AdoMet_MTases"/>
    <property type="match status" value="1"/>
</dbReference>
<dbReference type="Proteomes" id="UP000541470">
    <property type="component" value="Unassembled WGS sequence"/>
</dbReference>
<dbReference type="RefSeq" id="WP_169589000.1">
    <property type="nucleotide sequence ID" value="NZ_JABBGK010000001.1"/>
</dbReference>
<dbReference type="AlphaFoldDB" id="A0A7Y0AVA6"/>
<evidence type="ECO:0000256" key="2">
    <source>
        <dbReference type="ARBA" id="ARBA00022679"/>
    </source>
</evidence>
<keyword evidence="6" id="KW-1185">Reference proteome</keyword>
<gene>
    <name evidence="5" type="ORF">HHL25_08380</name>
</gene>
<dbReference type="GO" id="GO:0032259">
    <property type="term" value="P:methylation"/>
    <property type="evidence" value="ECO:0007669"/>
    <property type="project" value="UniProtKB-KW"/>
</dbReference>
<reference evidence="5 6" key="1">
    <citation type="submission" date="2020-04" db="EMBL/GenBank/DDBJ databases">
        <title>Rhizobium sp. S-51 isolated from soil.</title>
        <authorList>
            <person name="Dahal R.H."/>
        </authorList>
    </citation>
    <scope>NUCLEOTIDE SEQUENCE [LARGE SCALE GENOMIC DNA]</scope>
    <source>
        <strain evidence="5 6">S-51</strain>
    </source>
</reference>
<evidence type="ECO:0000313" key="6">
    <source>
        <dbReference type="Proteomes" id="UP000541470"/>
    </source>
</evidence>
<dbReference type="GO" id="GO:0016279">
    <property type="term" value="F:protein-lysine N-methyltransferase activity"/>
    <property type="evidence" value="ECO:0007669"/>
    <property type="project" value="InterPro"/>
</dbReference>
<protein>
    <submittedName>
        <fullName evidence="5">Class I SAM-dependent methyltransferase</fullName>
    </submittedName>
</protein>
<sequence>MNSIRRQLFPWLKVALSQGLVLALVLYLRPYLPVAGPLLLVAQGLAAALLGRLLGLSAFWIPIQILLPLAVAFNAVVPAWAYLAAFAVCALIYWNSASEQVPLYLTNRKTWRSLSGIVADHGAKSFVDLGSGMGGVVTFLARTHPKLRVRGVETAPLVYLASKLRLRFQNLPNAEFVYRNIWDENLSAHDVVYCFLSPVPMPKMFAKAKAEMRPGTLFVSNSFAVPDQPPYAMVDVNDGRKTRLYIYRM</sequence>
<keyword evidence="4" id="KW-1133">Transmembrane helix</keyword>
<dbReference type="PANTHER" id="PTHR13610">
    <property type="entry name" value="METHYLTRANSFERASE DOMAIN-CONTAINING PROTEIN"/>
    <property type="match status" value="1"/>
</dbReference>
<dbReference type="InterPro" id="IPR026170">
    <property type="entry name" value="FAM173A/B"/>
</dbReference>
<accession>A0A7Y0AVA6</accession>
<proteinExistence type="predicted"/>
<keyword evidence="4" id="KW-0812">Transmembrane</keyword>
<dbReference type="PANTHER" id="PTHR13610:SF9">
    <property type="entry name" value="FI06469P"/>
    <property type="match status" value="1"/>
</dbReference>
<name>A0A7Y0AVA6_9HYPH</name>
<keyword evidence="4" id="KW-0472">Membrane</keyword>
<evidence type="ECO:0000256" key="1">
    <source>
        <dbReference type="ARBA" id="ARBA00022603"/>
    </source>
</evidence>
<evidence type="ECO:0000256" key="4">
    <source>
        <dbReference type="SAM" id="Phobius"/>
    </source>
</evidence>
<dbReference type="SUPFAM" id="SSF53335">
    <property type="entry name" value="S-adenosyl-L-methionine-dependent methyltransferases"/>
    <property type="match status" value="1"/>
</dbReference>
<dbReference type="EMBL" id="JABBGK010000001">
    <property type="protein sequence ID" value="NML74136.1"/>
    <property type="molecule type" value="Genomic_DNA"/>
</dbReference>
<evidence type="ECO:0000256" key="3">
    <source>
        <dbReference type="ARBA" id="ARBA00022691"/>
    </source>
</evidence>
<keyword evidence="3" id="KW-0949">S-adenosyl-L-methionine</keyword>
<keyword evidence="1 5" id="KW-0489">Methyltransferase</keyword>
<dbReference type="InterPro" id="IPR029063">
    <property type="entry name" value="SAM-dependent_MTases_sf"/>
</dbReference>
<keyword evidence="2 5" id="KW-0808">Transferase</keyword>
<dbReference type="Gene3D" id="3.40.50.150">
    <property type="entry name" value="Vaccinia Virus protein VP39"/>
    <property type="match status" value="1"/>
</dbReference>
<organism evidence="5 6">
    <name type="scientific">Rhizobium terricola</name>
    <dbReference type="NCBI Taxonomy" id="2728849"/>
    <lineage>
        <taxon>Bacteria</taxon>
        <taxon>Pseudomonadati</taxon>
        <taxon>Pseudomonadota</taxon>
        <taxon>Alphaproteobacteria</taxon>
        <taxon>Hyphomicrobiales</taxon>
        <taxon>Rhizobiaceae</taxon>
        <taxon>Rhizobium/Agrobacterium group</taxon>
        <taxon>Rhizobium</taxon>
    </lineage>
</organism>